<dbReference type="AlphaFoldDB" id="A0A0A2A8J2"/>
<organism evidence="1 2">
    <name type="scientific">Prochlorococcus marinus str. MIT 9302</name>
    <dbReference type="NCBI Taxonomy" id="74545"/>
    <lineage>
        <taxon>Bacteria</taxon>
        <taxon>Bacillati</taxon>
        <taxon>Cyanobacteriota</taxon>
        <taxon>Cyanophyceae</taxon>
        <taxon>Synechococcales</taxon>
        <taxon>Prochlorococcaceae</taxon>
        <taxon>Prochlorococcus</taxon>
    </lineage>
</organism>
<sequence length="65" mass="7656">MKLLKRVSIIVIIFLKINVKSLNNLLESTLMEFSLSLVNIFTMPNQIRNEVRRVIKTLIIGEYFF</sequence>
<evidence type="ECO:0000313" key="1">
    <source>
        <dbReference type="EMBL" id="KGF97121.1"/>
    </source>
</evidence>
<accession>A0A0A2A8J2</accession>
<dbReference type="EMBL" id="JNAM01000011">
    <property type="protein sequence ID" value="KGF97121.1"/>
    <property type="molecule type" value="Genomic_DNA"/>
</dbReference>
<name>A0A0A2A8J2_PROMR</name>
<dbReference type="Proteomes" id="UP000030445">
    <property type="component" value="Unassembled WGS sequence"/>
</dbReference>
<evidence type="ECO:0000313" key="2">
    <source>
        <dbReference type="Proteomes" id="UP000030445"/>
    </source>
</evidence>
<protein>
    <submittedName>
        <fullName evidence="1">Uncharacterized protein</fullName>
    </submittedName>
</protein>
<reference evidence="2" key="1">
    <citation type="journal article" date="2014" name="Sci. Data">
        <title>Genomes of diverse isolates of the marine cyanobacterium Prochlorococcus.</title>
        <authorList>
            <person name="Biller S."/>
            <person name="Berube P."/>
            <person name="Thompson J."/>
            <person name="Kelly L."/>
            <person name="Roggensack S."/>
            <person name="Awad L."/>
            <person name="Roache-Johnson K."/>
            <person name="Ding H."/>
            <person name="Giovannoni S.J."/>
            <person name="Moore L.R."/>
            <person name="Chisholm S.W."/>
        </authorList>
    </citation>
    <scope>NUCLEOTIDE SEQUENCE [LARGE SCALE GENOMIC DNA]</scope>
    <source>
        <strain evidence="2">MIT 9302</strain>
    </source>
</reference>
<comment type="caution">
    <text evidence="1">The sequence shown here is derived from an EMBL/GenBank/DDBJ whole genome shotgun (WGS) entry which is preliminary data.</text>
</comment>
<proteinExistence type="predicted"/>
<gene>
    <name evidence="1" type="ORF">EU96_1762</name>
</gene>